<organism evidence="3 4">
    <name type="scientific">Candidatus Fimadaptatus faecigallinarum</name>
    <dbReference type="NCBI Taxonomy" id="2840814"/>
    <lineage>
        <taxon>Bacteria</taxon>
        <taxon>Bacillati</taxon>
        <taxon>Bacillota</taxon>
        <taxon>Clostridia</taxon>
        <taxon>Eubacteriales</taxon>
        <taxon>Candidatus Fimadaptatus</taxon>
    </lineage>
</organism>
<evidence type="ECO:0000256" key="2">
    <source>
        <dbReference type="SAM" id="Phobius"/>
    </source>
</evidence>
<name>A0A9D1LS96_9FIRM</name>
<dbReference type="Proteomes" id="UP000824123">
    <property type="component" value="Unassembled WGS sequence"/>
</dbReference>
<feature type="transmembrane region" description="Helical" evidence="2">
    <location>
        <begin position="132"/>
        <end position="153"/>
    </location>
</feature>
<dbReference type="PANTHER" id="PTHR34989:SF1">
    <property type="entry name" value="PROTEIN HDED"/>
    <property type="match status" value="1"/>
</dbReference>
<feature type="transmembrane region" description="Helical" evidence="2">
    <location>
        <begin position="79"/>
        <end position="96"/>
    </location>
</feature>
<dbReference type="PANTHER" id="PTHR34989">
    <property type="entry name" value="PROTEIN HDED"/>
    <property type="match status" value="1"/>
</dbReference>
<keyword evidence="2" id="KW-0472">Membrane</keyword>
<feature type="compositionally biased region" description="Basic and acidic residues" evidence="1">
    <location>
        <begin position="196"/>
        <end position="225"/>
    </location>
</feature>
<feature type="transmembrane region" description="Helical" evidence="2">
    <location>
        <begin position="165"/>
        <end position="185"/>
    </location>
</feature>
<reference evidence="3" key="1">
    <citation type="submission" date="2020-10" db="EMBL/GenBank/DDBJ databases">
        <authorList>
            <person name="Gilroy R."/>
        </authorList>
    </citation>
    <scope>NUCLEOTIDE SEQUENCE</scope>
    <source>
        <strain evidence="3">ChiSxjej2B14-8506</strain>
    </source>
</reference>
<dbReference type="AlphaFoldDB" id="A0A9D1LS96"/>
<feature type="transmembrane region" description="Helical" evidence="2">
    <location>
        <begin position="46"/>
        <end position="67"/>
    </location>
</feature>
<evidence type="ECO:0000313" key="4">
    <source>
        <dbReference type="Proteomes" id="UP000824123"/>
    </source>
</evidence>
<gene>
    <name evidence="3" type="ORF">IAC59_07625</name>
</gene>
<feature type="region of interest" description="Disordered" evidence="1">
    <location>
        <begin position="196"/>
        <end position="284"/>
    </location>
</feature>
<comment type="caution">
    <text evidence="3">The sequence shown here is derived from an EMBL/GenBank/DDBJ whole genome shotgun (WGS) entry which is preliminary data.</text>
</comment>
<sequence length="284" mass="29607">MKQNNTRNPNGVRVLGTYSATNPVTPIAYAIFGVGLLIAPVEFMSISGFALAALLALVGIYYILVYIRSDKSGAFTRQDLTLGLTALAGGTLLFAMPEAPHGVLPLVWGGALVVGGFAKVQTAVDMYRFDVADWWHCLVGAVLALALGVVALYDPFRADEILLRFIGGSLTAEALMDAYCGLMLYRLHRGKLRSLSDAREQRAADRAANKAKRRADAEAKADKANDAMVTTGAAGSPKASEPNKAGAAAPQTAKSQQATAPGATPEPGSASGHAGDNQDGGSQT</sequence>
<dbReference type="InterPro" id="IPR005325">
    <property type="entry name" value="DUF308_memb"/>
</dbReference>
<keyword evidence="2" id="KW-1133">Transmembrane helix</keyword>
<feature type="transmembrane region" description="Helical" evidence="2">
    <location>
        <begin position="20"/>
        <end position="40"/>
    </location>
</feature>
<proteinExistence type="predicted"/>
<evidence type="ECO:0000313" key="3">
    <source>
        <dbReference type="EMBL" id="HIU47113.1"/>
    </source>
</evidence>
<evidence type="ECO:0000256" key="1">
    <source>
        <dbReference type="SAM" id="MobiDB-lite"/>
    </source>
</evidence>
<reference evidence="3" key="2">
    <citation type="journal article" date="2021" name="PeerJ">
        <title>Extensive microbial diversity within the chicken gut microbiome revealed by metagenomics and culture.</title>
        <authorList>
            <person name="Gilroy R."/>
            <person name="Ravi A."/>
            <person name="Getino M."/>
            <person name="Pursley I."/>
            <person name="Horton D.L."/>
            <person name="Alikhan N.F."/>
            <person name="Baker D."/>
            <person name="Gharbi K."/>
            <person name="Hall N."/>
            <person name="Watson M."/>
            <person name="Adriaenssens E.M."/>
            <person name="Foster-Nyarko E."/>
            <person name="Jarju S."/>
            <person name="Secka A."/>
            <person name="Antonio M."/>
            <person name="Oren A."/>
            <person name="Chaudhuri R.R."/>
            <person name="La Ragione R."/>
            <person name="Hildebrand F."/>
            <person name="Pallen M.J."/>
        </authorList>
    </citation>
    <scope>NUCLEOTIDE SEQUENCE</scope>
    <source>
        <strain evidence="3">ChiSxjej2B14-8506</strain>
    </source>
</reference>
<dbReference type="Pfam" id="PF03729">
    <property type="entry name" value="DUF308"/>
    <property type="match status" value="1"/>
</dbReference>
<accession>A0A9D1LS96</accession>
<keyword evidence="2" id="KW-0812">Transmembrane</keyword>
<dbReference type="EMBL" id="DVNK01000047">
    <property type="protein sequence ID" value="HIU47113.1"/>
    <property type="molecule type" value="Genomic_DNA"/>
</dbReference>
<dbReference type="GO" id="GO:0005886">
    <property type="term" value="C:plasma membrane"/>
    <property type="evidence" value="ECO:0007669"/>
    <property type="project" value="TreeGrafter"/>
</dbReference>
<protein>
    <submittedName>
        <fullName evidence="3">DUF308 domain-containing protein</fullName>
    </submittedName>
</protein>
<dbReference type="InterPro" id="IPR052712">
    <property type="entry name" value="Acid_resist_chaperone_HdeD"/>
</dbReference>
<feature type="transmembrane region" description="Helical" evidence="2">
    <location>
        <begin position="102"/>
        <end position="120"/>
    </location>
</feature>